<dbReference type="Proteomes" id="UP000247591">
    <property type="component" value="Unassembled WGS sequence"/>
</dbReference>
<dbReference type="InterPro" id="IPR002347">
    <property type="entry name" value="SDR_fam"/>
</dbReference>
<evidence type="ECO:0008006" key="6">
    <source>
        <dbReference type="Google" id="ProtNLM"/>
    </source>
</evidence>
<evidence type="ECO:0000313" key="5">
    <source>
        <dbReference type="Proteomes" id="UP000247591"/>
    </source>
</evidence>
<dbReference type="PANTHER" id="PTHR44196">
    <property type="entry name" value="DEHYDROGENASE/REDUCTASE SDR FAMILY MEMBER 7B"/>
    <property type="match status" value="1"/>
</dbReference>
<dbReference type="OrthoDB" id="4690547at2"/>
<comment type="similarity">
    <text evidence="1 3">Belongs to the short-chain dehydrogenases/reductases (SDR) family.</text>
</comment>
<reference evidence="4 5" key="1">
    <citation type="submission" date="2018-06" db="EMBL/GenBank/DDBJ databases">
        <title>Genomic Encyclopedia of Type Strains, Phase IV (KMG-IV): sequencing the most valuable type-strain genomes for metagenomic binning, comparative biology and taxonomic classification.</title>
        <authorList>
            <person name="Goeker M."/>
        </authorList>
    </citation>
    <scope>NUCLEOTIDE SEQUENCE [LARGE SCALE GENOMIC DNA]</scope>
    <source>
        <strain evidence="4 5">DSM 45521</strain>
    </source>
</reference>
<evidence type="ECO:0000256" key="1">
    <source>
        <dbReference type="ARBA" id="ARBA00006484"/>
    </source>
</evidence>
<dbReference type="PRINTS" id="PR00081">
    <property type="entry name" value="GDHRDH"/>
</dbReference>
<proteinExistence type="inferred from homology"/>
<accession>A0A318RDG3</accession>
<dbReference type="Pfam" id="PF00106">
    <property type="entry name" value="adh_short"/>
    <property type="match status" value="1"/>
</dbReference>
<dbReference type="PRINTS" id="PR00080">
    <property type="entry name" value="SDRFAMILY"/>
</dbReference>
<dbReference type="RefSeq" id="WP_110471506.1">
    <property type="nucleotide sequence ID" value="NZ_QJSP01000013.1"/>
</dbReference>
<dbReference type="CDD" id="cd05233">
    <property type="entry name" value="SDR_c"/>
    <property type="match status" value="1"/>
</dbReference>
<evidence type="ECO:0000313" key="4">
    <source>
        <dbReference type="EMBL" id="PYE14350.1"/>
    </source>
</evidence>
<protein>
    <recommendedName>
        <fullName evidence="6">Short-subunit dehydrogenase</fullName>
    </recommendedName>
</protein>
<comment type="caution">
    <text evidence="4">The sequence shown here is derived from an EMBL/GenBank/DDBJ whole genome shotgun (WGS) entry which is preliminary data.</text>
</comment>
<dbReference type="EMBL" id="QJSP01000013">
    <property type="protein sequence ID" value="PYE14350.1"/>
    <property type="molecule type" value="Genomic_DNA"/>
</dbReference>
<dbReference type="Gene3D" id="3.40.50.720">
    <property type="entry name" value="NAD(P)-binding Rossmann-like Domain"/>
    <property type="match status" value="1"/>
</dbReference>
<keyword evidence="2" id="KW-0560">Oxidoreductase</keyword>
<evidence type="ECO:0000256" key="3">
    <source>
        <dbReference type="RuleBase" id="RU000363"/>
    </source>
</evidence>
<name>A0A318RDG3_WILLI</name>
<gene>
    <name evidence="4" type="ORF">DFR67_113144</name>
</gene>
<sequence length="287" mass="30228">MSIAQERFSSGTALVTGGAAGIGEGLVRHLADLGMTVVVADIDGERAAEVADQIGAAGGSAYPYAIDVTDPEAVDDMAESVFARHGGLELLINNAGIETAGLIWEVGVDRWKRLMDINLNGVFYCVRSFVPRMIEVGSPACVANLSSVGGLNSVAVQAPYIVSKHGVQALTESLYQDILLTGAPIQVSVIVPHSIRSQIFLSAQREAPSANDTANAVFAAMQRDNVATGLDPLDAAEYMVERLARGDFWVLSDDEICAQSAGRRATQLLELSPPADPLSMLARMGVS</sequence>
<organism evidence="4 5">
    <name type="scientific">Williamsia limnetica</name>
    <dbReference type="NCBI Taxonomy" id="882452"/>
    <lineage>
        <taxon>Bacteria</taxon>
        <taxon>Bacillati</taxon>
        <taxon>Actinomycetota</taxon>
        <taxon>Actinomycetes</taxon>
        <taxon>Mycobacteriales</taxon>
        <taxon>Nocardiaceae</taxon>
        <taxon>Williamsia</taxon>
    </lineage>
</organism>
<dbReference type="InterPro" id="IPR036291">
    <property type="entry name" value="NAD(P)-bd_dom_sf"/>
</dbReference>
<dbReference type="SUPFAM" id="SSF51735">
    <property type="entry name" value="NAD(P)-binding Rossmann-fold domains"/>
    <property type="match status" value="1"/>
</dbReference>
<keyword evidence="5" id="KW-1185">Reference proteome</keyword>
<evidence type="ECO:0000256" key="2">
    <source>
        <dbReference type="ARBA" id="ARBA00023002"/>
    </source>
</evidence>
<dbReference type="GO" id="GO:0016491">
    <property type="term" value="F:oxidoreductase activity"/>
    <property type="evidence" value="ECO:0007669"/>
    <property type="project" value="UniProtKB-KW"/>
</dbReference>
<dbReference type="PANTHER" id="PTHR44196:SF1">
    <property type="entry name" value="DEHYDROGENASE_REDUCTASE SDR FAMILY MEMBER 7B"/>
    <property type="match status" value="1"/>
</dbReference>
<dbReference type="AlphaFoldDB" id="A0A318RDG3"/>
<dbReference type="GO" id="GO:0016020">
    <property type="term" value="C:membrane"/>
    <property type="evidence" value="ECO:0007669"/>
    <property type="project" value="TreeGrafter"/>
</dbReference>